<reference evidence="2" key="1">
    <citation type="journal article" date="2023" name="Phytobiomes J">
        <title>Deciphering the key players within the bacterial microbiota associated with aerial crown gall tumors on rhododendron: Insights into the gallobiome.</title>
        <authorList>
            <person name="Kuzmanovic N."/>
            <person name="Nesme J."/>
            <person name="Wolf J."/>
            <person name="Neumann-Schaal M."/>
            <person name="Petersen J."/>
            <person name="Fernandez-Gnecco G."/>
            <person name="Sproeer C."/>
            <person name="Bunk B."/>
            <person name="Overmann J."/>
            <person name="Sorensen S.J."/>
            <person name="Idczak E."/>
            <person name="Smalla K."/>
        </authorList>
    </citation>
    <scope>NUCLEOTIDE SEQUENCE</scope>
    <source>
        <strain evidence="2">Rho-11.1</strain>
    </source>
</reference>
<keyword evidence="1" id="KW-0472">Membrane</keyword>
<gene>
    <name evidence="2" type="ORF">RMR22_25140</name>
</gene>
<dbReference type="RefSeq" id="WP_320203650.1">
    <property type="nucleotide sequence ID" value="NZ_CP192785.1"/>
</dbReference>
<keyword evidence="1" id="KW-1133">Transmembrane helix</keyword>
<evidence type="ECO:0000256" key="1">
    <source>
        <dbReference type="SAM" id="Phobius"/>
    </source>
</evidence>
<comment type="caution">
    <text evidence="2">The sequence shown here is derived from an EMBL/GenBank/DDBJ whole genome shotgun (WGS) entry which is preliminary data.</text>
</comment>
<proteinExistence type="predicted"/>
<dbReference type="EMBL" id="JAVRAF010000021">
    <property type="protein sequence ID" value="MDX8305528.1"/>
    <property type="molecule type" value="Genomic_DNA"/>
</dbReference>
<organism evidence="2">
    <name type="scientific">Agrobacterium rosae</name>
    <dbReference type="NCBI Taxonomy" id="1972867"/>
    <lineage>
        <taxon>Bacteria</taxon>
        <taxon>Pseudomonadati</taxon>
        <taxon>Pseudomonadota</taxon>
        <taxon>Alphaproteobacteria</taxon>
        <taxon>Hyphomicrobiales</taxon>
        <taxon>Rhizobiaceae</taxon>
        <taxon>Rhizobium/Agrobacterium group</taxon>
        <taxon>Agrobacterium</taxon>
    </lineage>
</organism>
<sequence length="54" mass="5799">MKAYLPFITGCFIGALVAFAATAIFDIRGLVAALNFAVVTPLAGGVTERLWRRQ</sequence>
<accession>A0AAW9FM81</accession>
<keyword evidence="1" id="KW-0812">Transmembrane</keyword>
<evidence type="ECO:0000313" key="2">
    <source>
        <dbReference type="EMBL" id="MDX8305528.1"/>
    </source>
</evidence>
<dbReference type="AlphaFoldDB" id="A0AAW9FM81"/>
<protein>
    <submittedName>
        <fullName evidence="2">Uncharacterized protein</fullName>
    </submittedName>
</protein>
<feature type="transmembrane region" description="Helical" evidence="1">
    <location>
        <begin position="30"/>
        <end position="51"/>
    </location>
</feature>
<name>A0AAW9FM81_9HYPH</name>